<proteinExistence type="predicted"/>
<protein>
    <submittedName>
        <fullName evidence="3">Uncharacterized protein</fullName>
    </submittedName>
</protein>
<feature type="compositionally biased region" description="Polar residues" evidence="1">
    <location>
        <begin position="95"/>
        <end position="107"/>
    </location>
</feature>
<evidence type="ECO:0000313" key="4">
    <source>
        <dbReference type="Proteomes" id="UP000615580"/>
    </source>
</evidence>
<name>A0ABS0L9S3_9CORY</name>
<organism evidence="3 4">
    <name type="scientific">Corynebacterium belfantii</name>
    <dbReference type="NCBI Taxonomy" id="2014537"/>
    <lineage>
        <taxon>Bacteria</taxon>
        <taxon>Bacillati</taxon>
        <taxon>Actinomycetota</taxon>
        <taxon>Actinomycetes</taxon>
        <taxon>Mycobacteriales</taxon>
        <taxon>Corynebacteriaceae</taxon>
        <taxon>Corynebacterium</taxon>
    </lineage>
</organism>
<sequence>MDWTATIFALTFALAGCAIAIWIFYDPQRPLRQNVKLAAGITVPTILVIGGLFTALSFIRPPHNPCPEDHLYVNLADHGERFTGCLPKDRLTPAPDNNTGNKGSRYA</sequence>
<keyword evidence="2" id="KW-1133">Transmembrane helix</keyword>
<reference evidence="3 4" key="1">
    <citation type="journal article" date="2020" name="J. Clin. Microbiol.">
        <title>Assessing the Genetic Diversity of Austrian Corynebacterium diphtheriae Clinical Isolates, 2011-2019.</title>
        <authorList>
            <person name="Schaeffer J."/>
            <person name="Huhulescu S."/>
            <person name="Stoeger A."/>
            <person name="Allerberger F."/>
            <person name="Ruppitsch W."/>
        </authorList>
    </citation>
    <scope>NUCLEOTIDE SEQUENCE [LARGE SCALE GENOMIC DNA]</scope>
    <source>
        <strain evidence="3 4">04-17</strain>
    </source>
</reference>
<feature type="transmembrane region" description="Helical" evidence="2">
    <location>
        <begin position="37"/>
        <end position="59"/>
    </location>
</feature>
<dbReference type="EMBL" id="JADQUG010000004">
    <property type="protein sequence ID" value="MBG9353433.1"/>
    <property type="molecule type" value="Genomic_DNA"/>
</dbReference>
<keyword evidence="2" id="KW-0812">Transmembrane</keyword>
<dbReference type="RefSeq" id="WP_088267347.1">
    <property type="nucleotide sequence ID" value="NZ_CBCSFR010000035.1"/>
</dbReference>
<dbReference type="Proteomes" id="UP000615580">
    <property type="component" value="Unassembled WGS sequence"/>
</dbReference>
<gene>
    <name evidence="3" type="ORF">I4J41_02065</name>
</gene>
<evidence type="ECO:0000313" key="3">
    <source>
        <dbReference type="EMBL" id="MBG9353433.1"/>
    </source>
</evidence>
<evidence type="ECO:0000256" key="1">
    <source>
        <dbReference type="SAM" id="MobiDB-lite"/>
    </source>
</evidence>
<accession>A0ABS0L9S3</accession>
<feature type="transmembrane region" description="Helical" evidence="2">
    <location>
        <begin position="6"/>
        <end position="25"/>
    </location>
</feature>
<feature type="region of interest" description="Disordered" evidence="1">
    <location>
        <begin position="86"/>
        <end position="107"/>
    </location>
</feature>
<keyword evidence="4" id="KW-1185">Reference proteome</keyword>
<comment type="caution">
    <text evidence="3">The sequence shown here is derived from an EMBL/GenBank/DDBJ whole genome shotgun (WGS) entry which is preliminary data.</text>
</comment>
<evidence type="ECO:0000256" key="2">
    <source>
        <dbReference type="SAM" id="Phobius"/>
    </source>
</evidence>
<keyword evidence="2" id="KW-0472">Membrane</keyword>